<evidence type="ECO:0000313" key="2">
    <source>
        <dbReference type="EMBL" id="OIW06965.1"/>
    </source>
</evidence>
<sequence>MGNYISCTFIPPLTKNTKAARVIFPTGEVKQFKEIVKVAELMLELPNYFLSNSRSLHVGRRFHALGADDELEFGNVYIFFPIRRFNSFVTAADVAVLLMAANSAAKRISGRKTRVQPDNGGGEQPQVEESLQENNKNGVARLSLEGVESIGFHNRLSYCRSRKPVLETINEESIKIRGRIQC</sequence>
<evidence type="ECO:0000256" key="1">
    <source>
        <dbReference type="SAM" id="MobiDB-lite"/>
    </source>
</evidence>
<evidence type="ECO:0008006" key="4">
    <source>
        <dbReference type="Google" id="ProtNLM"/>
    </source>
</evidence>
<proteinExistence type="predicted"/>
<dbReference type="AlphaFoldDB" id="A0A1J7HYS5"/>
<dbReference type="Proteomes" id="UP000188354">
    <property type="component" value="Chromosome LG08"/>
</dbReference>
<dbReference type="STRING" id="3871.A0A1J7HYS5"/>
<dbReference type="KEGG" id="lang:109353614"/>
<dbReference type="EMBL" id="CM007368">
    <property type="protein sequence ID" value="OIW06965.1"/>
    <property type="molecule type" value="Genomic_DNA"/>
</dbReference>
<accession>A0A1J7HYS5</accession>
<organism evidence="2 3">
    <name type="scientific">Lupinus angustifolius</name>
    <name type="common">Narrow-leaved blue lupine</name>
    <dbReference type="NCBI Taxonomy" id="3871"/>
    <lineage>
        <taxon>Eukaryota</taxon>
        <taxon>Viridiplantae</taxon>
        <taxon>Streptophyta</taxon>
        <taxon>Embryophyta</taxon>
        <taxon>Tracheophyta</taxon>
        <taxon>Spermatophyta</taxon>
        <taxon>Magnoliopsida</taxon>
        <taxon>eudicotyledons</taxon>
        <taxon>Gunneridae</taxon>
        <taxon>Pentapetalae</taxon>
        <taxon>rosids</taxon>
        <taxon>fabids</taxon>
        <taxon>Fabales</taxon>
        <taxon>Fabaceae</taxon>
        <taxon>Papilionoideae</taxon>
        <taxon>50 kb inversion clade</taxon>
        <taxon>genistoids sensu lato</taxon>
        <taxon>core genistoids</taxon>
        <taxon>Genisteae</taxon>
        <taxon>Lupinus</taxon>
    </lineage>
</organism>
<reference evidence="2 3" key="1">
    <citation type="journal article" date="2017" name="Plant Biotechnol. J.">
        <title>A comprehensive draft genome sequence for lupin (Lupinus angustifolius), an emerging health food: insights into plant-microbe interactions and legume evolution.</title>
        <authorList>
            <person name="Hane J.K."/>
            <person name="Ming Y."/>
            <person name="Kamphuis L.G."/>
            <person name="Nelson M.N."/>
            <person name="Garg G."/>
            <person name="Atkins C.A."/>
            <person name="Bayer P.E."/>
            <person name="Bravo A."/>
            <person name="Bringans S."/>
            <person name="Cannon S."/>
            <person name="Edwards D."/>
            <person name="Foley R."/>
            <person name="Gao L.L."/>
            <person name="Harrison M.J."/>
            <person name="Huang W."/>
            <person name="Hurgobin B."/>
            <person name="Li S."/>
            <person name="Liu C.W."/>
            <person name="McGrath A."/>
            <person name="Morahan G."/>
            <person name="Murray J."/>
            <person name="Weller J."/>
            <person name="Jian J."/>
            <person name="Singh K.B."/>
        </authorList>
    </citation>
    <scope>NUCLEOTIDE SEQUENCE [LARGE SCALE GENOMIC DNA]</scope>
    <source>
        <strain evidence="3">cv. Tanjil</strain>
        <tissue evidence="2">Whole plant</tissue>
    </source>
</reference>
<dbReference type="Pfam" id="PF14009">
    <property type="entry name" value="PADRE"/>
    <property type="match status" value="1"/>
</dbReference>
<protein>
    <recommendedName>
        <fullName evidence="4">DUF4228 domain-containing protein</fullName>
    </recommendedName>
</protein>
<gene>
    <name evidence="2" type="ORF">TanjilG_18353</name>
</gene>
<dbReference type="InterPro" id="IPR025322">
    <property type="entry name" value="PADRE_dom"/>
</dbReference>
<dbReference type="OMA" id="CPTHFLT"/>
<dbReference type="OrthoDB" id="1922322at2759"/>
<dbReference type="Gramene" id="OIW06965">
    <property type="protein sequence ID" value="OIW06965"/>
    <property type="gene ID" value="TanjilG_18353"/>
</dbReference>
<keyword evidence="3" id="KW-1185">Reference proteome</keyword>
<evidence type="ECO:0000313" key="3">
    <source>
        <dbReference type="Proteomes" id="UP000188354"/>
    </source>
</evidence>
<dbReference type="PANTHER" id="PTHR33052">
    <property type="entry name" value="DUF4228 DOMAIN PROTEIN-RELATED"/>
    <property type="match status" value="1"/>
</dbReference>
<name>A0A1J7HYS5_LUPAN</name>
<feature type="region of interest" description="Disordered" evidence="1">
    <location>
        <begin position="110"/>
        <end position="132"/>
    </location>
</feature>